<name>A0ACB6R5M9_9PLEO</name>
<reference evidence="1" key="1">
    <citation type="journal article" date="2020" name="Stud. Mycol.">
        <title>101 Dothideomycetes genomes: a test case for predicting lifestyles and emergence of pathogens.</title>
        <authorList>
            <person name="Haridas S."/>
            <person name="Albert R."/>
            <person name="Binder M."/>
            <person name="Bloem J."/>
            <person name="Labutti K."/>
            <person name="Salamov A."/>
            <person name="Andreopoulos B."/>
            <person name="Baker S."/>
            <person name="Barry K."/>
            <person name="Bills G."/>
            <person name="Bluhm B."/>
            <person name="Cannon C."/>
            <person name="Castanera R."/>
            <person name="Culley D."/>
            <person name="Daum C."/>
            <person name="Ezra D."/>
            <person name="Gonzalez J."/>
            <person name="Henrissat B."/>
            <person name="Kuo A."/>
            <person name="Liang C."/>
            <person name="Lipzen A."/>
            <person name="Lutzoni F."/>
            <person name="Magnuson J."/>
            <person name="Mondo S."/>
            <person name="Nolan M."/>
            <person name="Ohm R."/>
            <person name="Pangilinan J."/>
            <person name="Park H.-J."/>
            <person name="Ramirez L."/>
            <person name="Alfaro M."/>
            <person name="Sun H."/>
            <person name="Tritt A."/>
            <person name="Yoshinaga Y."/>
            <person name="Zwiers L.-H."/>
            <person name="Turgeon B."/>
            <person name="Goodwin S."/>
            <person name="Spatafora J."/>
            <person name="Crous P."/>
            <person name="Grigoriev I."/>
        </authorList>
    </citation>
    <scope>NUCLEOTIDE SEQUENCE</scope>
    <source>
        <strain evidence="1">ATCC 200398</strain>
    </source>
</reference>
<sequence>MNTTKFMSIDTNDVVPQQLGLPASYEAQKVVMIPGILQISKFPLLWSVSPRRSSETAFLYFDDQVVENILITQTANNAKETLSRIYPACTGRCSSLHHPKLLIPVINNPKIKALHPPRLAGAMLIFSVSMQIDQMPEGEREALLNCLYTLGEGNWKGEAVMKDGREYLSHYSFGRMMTFSSFRLSILSHFLPYEDACSSSLLPCSLNNSFTLPITLYFCIHVTRREHLGSVAVPWANTLHQFLFTFEFTDHSGRATGLISSKKATKNPIHVSGHIISQNATLKGVRRHFDILNGTRWRYLTPLRHPQQDPQDKDPAHLLPSGYKGSVLRTTAPAQKLDHLKRRVDDKDNMGIPTVSMGVSLPHSGEW</sequence>
<evidence type="ECO:0000313" key="1">
    <source>
        <dbReference type="EMBL" id="KAF2474481.1"/>
    </source>
</evidence>
<protein>
    <submittedName>
        <fullName evidence="1">Uncharacterized protein</fullName>
    </submittedName>
</protein>
<dbReference type="EMBL" id="MU003497">
    <property type="protein sequence ID" value="KAF2474481.1"/>
    <property type="molecule type" value="Genomic_DNA"/>
</dbReference>
<comment type="caution">
    <text evidence="1">The sequence shown here is derived from an EMBL/GenBank/DDBJ whole genome shotgun (WGS) entry which is preliminary data.</text>
</comment>
<evidence type="ECO:0000313" key="2">
    <source>
        <dbReference type="Proteomes" id="UP000799755"/>
    </source>
</evidence>
<accession>A0ACB6R5M9</accession>
<keyword evidence="2" id="KW-1185">Reference proteome</keyword>
<proteinExistence type="predicted"/>
<organism evidence="1 2">
    <name type="scientific">Lindgomyces ingoldianus</name>
    <dbReference type="NCBI Taxonomy" id="673940"/>
    <lineage>
        <taxon>Eukaryota</taxon>
        <taxon>Fungi</taxon>
        <taxon>Dikarya</taxon>
        <taxon>Ascomycota</taxon>
        <taxon>Pezizomycotina</taxon>
        <taxon>Dothideomycetes</taxon>
        <taxon>Pleosporomycetidae</taxon>
        <taxon>Pleosporales</taxon>
        <taxon>Lindgomycetaceae</taxon>
        <taxon>Lindgomyces</taxon>
    </lineage>
</organism>
<gene>
    <name evidence="1" type="ORF">BDR25DRAFT_351004</name>
</gene>
<dbReference type="Proteomes" id="UP000799755">
    <property type="component" value="Unassembled WGS sequence"/>
</dbReference>